<dbReference type="SMART" id="SM00248">
    <property type="entry name" value="ANK"/>
    <property type="match status" value="4"/>
</dbReference>
<evidence type="ECO:0000256" key="1">
    <source>
        <dbReference type="ARBA" id="ARBA00022737"/>
    </source>
</evidence>
<feature type="compositionally biased region" description="Low complexity" evidence="4">
    <location>
        <begin position="1276"/>
        <end position="1290"/>
    </location>
</feature>
<dbReference type="PROSITE" id="PS50088">
    <property type="entry name" value="ANK_REPEAT"/>
    <property type="match status" value="3"/>
</dbReference>
<reference evidence="6" key="1">
    <citation type="submission" date="2017-03" db="EMBL/GenBank/DDBJ databases">
        <authorList>
            <person name="Sharma R."/>
            <person name="Thines M."/>
        </authorList>
    </citation>
    <scope>NUCLEOTIDE SEQUENCE [LARGE SCALE GENOMIC DNA]</scope>
</reference>
<evidence type="ECO:0000256" key="3">
    <source>
        <dbReference type="PROSITE-ProRule" id="PRU00023"/>
    </source>
</evidence>
<feature type="repeat" description="ANK" evidence="3">
    <location>
        <begin position="18"/>
        <end position="47"/>
    </location>
</feature>
<dbReference type="InterPro" id="IPR036770">
    <property type="entry name" value="Ankyrin_rpt-contain_sf"/>
</dbReference>
<evidence type="ECO:0000313" key="6">
    <source>
        <dbReference type="Proteomes" id="UP000192927"/>
    </source>
</evidence>
<dbReference type="Gene3D" id="1.25.40.20">
    <property type="entry name" value="Ankyrin repeat-containing domain"/>
    <property type="match status" value="2"/>
</dbReference>
<dbReference type="PANTHER" id="PTHR24198">
    <property type="entry name" value="ANKYRIN REPEAT AND PROTEIN KINASE DOMAIN-CONTAINING PROTEIN"/>
    <property type="match status" value="1"/>
</dbReference>
<dbReference type="EMBL" id="FWEW01002698">
    <property type="protein sequence ID" value="SLM38709.1"/>
    <property type="molecule type" value="Genomic_DNA"/>
</dbReference>
<evidence type="ECO:0000256" key="2">
    <source>
        <dbReference type="ARBA" id="ARBA00023043"/>
    </source>
</evidence>
<dbReference type="PANTHER" id="PTHR24198:SF165">
    <property type="entry name" value="ANKYRIN REPEAT-CONTAINING PROTEIN-RELATED"/>
    <property type="match status" value="1"/>
</dbReference>
<keyword evidence="2 3" id="KW-0040">ANK repeat</keyword>
<keyword evidence="6" id="KW-1185">Reference proteome</keyword>
<protein>
    <submittedName>
        <fullName evidence="5">Ankyrin repeat domain containing protein</fullName>
    </submittedName>
</protein>
<dbReference type="PROSITE" id="PS50297">
    <property type="entry name" value="ANK_REP_REGION"/>
    <property type="match status" value="3"/>
</dbReference>
<feature type="repeat" description="ANK" evidence="3">
    <location>
        <begin position="109"/>
        <end position="141"/>
    </location>
</feature>
<accession>A0A1W5D737</accession>
<feature type="region of interest" description="Disordered" evidence="4">
    <location>
        <begin position="289"/>
        <end position="314"/>
    </location>
</feature>
<proteinExistence type="predicted"/>
<sequence length="1429" mass="156652">MLLDKGADVNAQGGMYGNALQAASEAGHDQVVQMLLDKGADVNAQGGMYGNALQAASERGHDQVDKGADVNAQGGYFGNALQAASAEGHESVVQLLLKNGADVNAQGGEYGSALRAASHGGHEPVVQLLLDNGADINAQGGQYGNALQAASGGSHELVVQLLLKNEADVNAQGGYYGNALQAASEAVIPQWMPSAGKVLPRSSASVVLSDSGYGSLHQAASSHSDRVIAQLFPSAGKVLPGSSASAIFSDSGYGSLHQSASLHSDRVIAQLLPSAGKVLPSSLASVVSSDSGYGPSEPSSAPQKTPKQRGTGRQVHGVALLKEDNHVDTVDQVLYSLSMADPSLVGQNQSDLFQVLLEIFKDDLILKPLFAMAEERMDHNKAVTNLEEFISGYCILLQAEGPDSSQSGAIQFLRHRARDFAERVHDPASTHLYGYQSDQGDDAYGPQADADIASVTGVSEGLSDSNEPELPKNLGNIIAFLTEGVAMEQFRLHYQRFVEGKPLDDWNARVRTPTEMTTKAQTPESTLPLDISLKERAKVSYEEEKISPIDLFVQDPESYNEIVDILQRQVFEYGSRVLGEIEQRDGFQLLLLPTAPVPDPGENSESTHDELRFLLERDLAMTSAILKGISFLTEEQFCNSIYNLIVADPKRDHVLRVIPMTVPNLELLRDLLHEAVSYCTASSHDSLLIETISDIGATTGQILDYLGLSALSVEIRAANSHQDCILLCRSLSSMCSILFLGLVSYVKSHLGDGDCALPGFGELRIETVHKSRTVSMAAQRLACLDSFVRHPLWTFSITPETPHPQSAKIDRYYLSVLLADFTDLWGPIRLAYIDQTRNLVAEIQVRGGVIRRSEPPYTSPDAQDDEVSCHFYGWMHKSFNNKVDAMSSISTTDRLLIGALKNTKALTEDNPFRILYECSCTRGTHYSYRYPSFELSTKAPTYKLDAKTGQVSAAHYLGVSLGAVWKLGPGITLKDAIVEDWYNASQAASNVMPHDPKACYLDYLAVLEISQCTGHARRTNLWSILRSRALRRSIDVLLGREHGNHLHMILIREQERDQTVMMPSKQPRSFVDIWKILSDVEKLLIKQVMVTILRNLRSTGVDEDGNLQAWDVTSSDRIDGRKIVPSWRSMVKDNTESAAFAIITERCMQYKASALLTSPSEPPRILLTKVCISTNPELKINRPRIDSRHHPMFTQYCVGTPRSSMGTLDLQSLRGMKQIQKPLPPALSAQIGERQYERRRRMDSNMAVAKMGLVTLSPPQASASSVKTVEKQATRSMSSNVSSSSFGSSSDCQTGASSLTVDNAREDLLCNVSLRFKNGSGTLRLEPPKHMMPDVETEGVPRFKLSTSSEADFIPAKWKARRNSVLNSIQEKGEELQEKASKFIVARTKRLPWMIDQYEPVKESRVDVIEHIRGGDLMDNQMVLTVHVR</sequence>
<organism evidence="5 6">
    <name type="scientific">Lasallia pustulata</name>
    <dbReference type="NCBI Taxonomy" id="136370"/>
    <lineage>
        <taxon>Eukaryota</taxon>
        <taxon>Fungi</taxon>
        <taxon>Dikarya</taxon>
        <taxon>Ascomycota</taxon>
        <taxon>Pezizomycotina</taxon>
        <taxon>Lecanoromycetes</taxon>
        <taxon>OSLEUM clade</taxon>
        <taxon>Umbilicariomycetidae</taxon>
        <taxon>Umbilicariales</taxon>
        <taxon>Umbilicariaceae</taxon>
        <taxon>Lasallia</taxon>
    </lineage>
</organism>
<dbReference type="InterPro" id="IPR002110">
    <property type="entry name" value="Ankyrin_rpt"/>
</dbReference>
<feature type="repeat" description="ANK" evidence="3">
    <location>
        <begin position="79"/>
        <end position="108"/>
    </location>
</feature>
<dbReference type="SUPFAM" id="SSF48403">
    <property type="entry name" value="Ankyrin repeat"/>
    <property type="match status" value="1"/>
</dbReference>
<dbReference type="Proteomes" id="UP000192927">
    <property type="component" value="Unassembled WGS sequence"/>
</dbReference>
<name>A0A1W5D737_9LECA</name>
<feature type="region of interest" description="Disordered" evidence="4">
    <location>
        <begin position="1260"/>
        <end position="1296"/>
    </location>
</feature>
<keyword evidence="1" id="KW-0677">Repeat</keyword>
<dbReference type="Pfam" id="PF12796">
    <property type="entry name" value="Ank_2"/>
    <property type="match status" value="1"/>
</dbReference>
<evidence type="ECO:0000313" key="5">
    <source>
        <dbReference type="EMBL" id="SLM38709.1"/>
    </source>
</evidence>
<evidence type="ECO:0000256" key="4">
    <source>
        <dbReference type="SAM" id="MobiDB-lite"/>
    </source>
</evidence>
<dbReference type="Pfam" id="PF00023">
    <property type="entry name" value="Ank"/>
    <property type="match status" value="1"/>
</dbReference>